<accession>D0LFQ1</accession>
<dbReference type="InterPro" id="IPR012348">
    <property type="entry name" value="RNR-like"/>
</dbReference>
<dbReference type="HOGENOM" id="CLU_896243_0_0_7"/>
<evidence type="ECO:0000313" key="1">
    <source>
        <dbReference type="EMBL" id="ACY12685.1"/>
    </source>
</evidence>
<dbReference type="GO" id="GO:0016491">
    <property type="term" value="F:oxidoreductase activity"/>
    <property type="evidence" value="ECO:0007669"/>
    <property type="project" value="InterPro"/>
</dbReference>
<protein>
    <submittedName>
        <fullName evidence="1">Uncharacterized protein</fullName>
    </submittedName>
</protein>
<dbReference type="EMBL" id="CP001804">
    <property type="protein sequence ID" value="ACY12685.1"/>
    <property type="molecule type" value="Genomic_DNA"/>
</dbReference>
<dbReference type="Gene3D" id="1.10.620.20">
    <property type="entry name" value="Ribonucleotide Reductase, subunit A"/>
    <property type="match status" value="1"/>
</dbReference>
<dbReference type="InterPro" id="IPR025859">
    <property type="entry name" value="AurF/CmlI"/>
</dbReference>
<sequence length="304" mass="34393">MFSLNFDYASCIANSEKIAWKIDEVMPVGTDLDFSRPFLPEELVMLGAIECLNADEKRQLNQIVGNAYLNLFGFVEEYILATVVQHANAEMFGDRVAVRALCRFAEEEVKHQQLFDRYREAFNRGFGQDCGVLDSAVDVAQVIMSKSPVAVMVLTLHIELMTQQHYTECIKDNTNVDPFFASLLKYHWLDEAQHAKIDALELEKLVEMATKEEIEKSVDEYLEILTAFDGLLRAQGDMDIVSLEGKTGRSFTDAEKAEIMKGLITSYRKTFIIYGMTNPGFVKIMGKMTKDGQTRIADTVTAYN</sequence>
<name>D0LFQ1_HALO1</name>
<evidence type="ECO:0000313" key="2">
    <source>
        <dbReference type="Proteomes" id="UP000001880"/>
    </source>
</evidence>
<dbReference type="InterPro" id="IPR009078">
    <property type="entry name" value="Ferritin-like_SF"/>
</dbReference>
<dbReference type="SUPFAM" id="SSF47240">
    <property type="entry name" value="Ferritin-like"/>
    <property type="match status" value="1"/>
</dbReference>
<proteinExistence type="predicted"/>
<dbReference type="OrthoDB" id="571340at2"/>
<dbReference type="eggNOG" id="ENOG502Z7UH">
    <property type="taxonomic scope" value="Bacteria"/>
</dbReference>
<dbReference type="KEGG" id="hoh:Hoch_0043"/>
<dbReference type="AlphaFoldDB" id="D0LFQ1"/>
<dbReference type="Proteomes" id="UP000001880">
    <property type="component" value="Chromosome"/>
</dbReference>
<dbReference type="Pfam" id="PF11583">
    <property type="entry name" value="AurF"/>
    <property type="match status" value="1"/>
</dbReference>
<keyword evidence="2" id="KW-1185">Reference proteome</keyword>
<gene>
    <name evidence="1" type="ordered locus">Hoch_0043</name>
</gene>
<organism evidence="1 2">
    <name type="scientific">Haliangium ochraceum (strain DSM 14365 / JCM 11303 / SMP-2)</name>
    <dbReference type="NCBI Taxonomy" id="502025"/>
    <lineage>
        <taxon>Bacteria</taxon>
        <taxon>Pseudomonadati</taxon>
        <taxon>Myxococcota</taxon>
        <taxon>Polyangia</taxon>
        <taxon>Haliangiales</taxon>
        <taxon>Kofleriaceae</taxon>
        <taxon>Haliangium</taxon>
    </lineage>
</organism>
<reference evidence="1 2" key="1">
    <citation type="journal article" date="2010" name="Stand. Genomic Sci.">
        <title>Complete genome sequence of Haliangium ochraceum type strain (SMP-2).</title>
        <authorList>
            <consortium name="US DOE Joint Genome Institute (JGI-PGF)"/>
            <person name="Ivanova N."/>
            <person name="Daum C."/>
            <person name="Lang E."/>
            <person name="Abt B."/>
            <person name="Kopitz M."/>
            <person name="Saunders E."/>
            <person name="Lapidus A."/>
            <person name="Lucas S."/>
            <person name="Glavina Del Rio T."/>
            <person name="Nolan M."/>
            <person name="Tice H."/>
            <person name="Copeland A."/>
            <person name="Cheng J.F."/>
            <person name="Chen F."/>
            <person name="Bruce D."/>
            <person name="Goodwin L."/>
            <person name="Pitluck S."/>
            <person name="Mavromatis K."/>
            <person name="Pati A."/>
            <person name="Mikhailova N."/>
            <person name="Chen A."/>
            <person name="Palaniappan K."/>
            <person name="Land M."/>
            <person name="Hauser L."/>
            <person name="Chang Y.J."/>
            <person name="Jeffries C.D."/>
            <person name="Detter J.C."/>
            <person name="Brettin T."/>
            <person name="Rohde M."/>
            <person name="Goker M."/>
            <person name="Bristow J."/>
            <person name="Markowitz V."/>
            <person name="Eisen J.A."/>
            <person name="Hugenholtz P."/>
            <person name="Kyrpides N.C."/>
            <person name="Klenk H.P."/>
        </authorList>
    </citation>
    <scope>NUCLEOTIDE SEQUENCE [LARGE SCALE GENOMIC DNA]</scope>
    <source>
        <strain evidence="2">DSM 14365 / CIP 107738 / JCM 11303 / AJ 13395 / SMP-2</strain>
    </source>
</reference>
<dbReference type="RefSeq" id="WP_012825312.1">
    <property type="nucleotide sequence ID" value="NC_013440.1"/>
</dbReference>